<evidence type="ECO:0000313" key="1">
    <source>
        <dbReference type="EMBL" id="CAG6539677.1"/>
    </source>
</evidence>
<sequence length="145" mass="15124">MFGLEARHVVSQGFGDAGQFEHRLPERVQLERVEILVQDELGQGDDFGECGQVVGAEGFVGALEQVALEEVVPLEEVEFEQFEYEYGEGVGAADVELVGEQGLDLGAEVGDGQGFGAGDDPRDGVDVVGVGEAGVVEGAGEAAVE</sequence>
<dbReference type="EMBL" id="HBUE01328074">
    <property type="protein sequence ID" value="CAG6591727.1"/>
    <property type="molecule type" value="Transcribed_RNA"/>
</dbReference>
<organism evidence="1">
    <name type="scientific">Culex pipiens</name>
    <name type="common">House mosquito</name>
    <dbReference type="NCBI Taxonomy" id="7175"/>
    <lineage>
        <taxon>Eukaryota</taxon>
        <taxon>Metazoa</taxon>
        <taxon>Ecdysozoa</taxon>
        <taxon>Arthropoda</taxon>
        <taxon>Hexapoda</taxon>
        <taxon>Insecta</taxon>
        <taxon>Pterygota</taxon>
        <taxon>Neoptera</taxon>
        <taxon>Endopterygota</taxon>
        <taxon>Diptera</taxon>
        <taxon>Nematocera</taxon>
        <taxon>Culicoidea</taxon>
        <taxon>Culicidae</taxon>
        <taxon>Culicinae</taxon>
        <taxon>Culicini</taxon>
        <taxon>Culex</taxon>
        <taxon>Culex</taxon>
    </lineage>
</organism>
<dbReference type="AlphaFoldDB" id="A0A8D8MSV3"/>
<proteinExistence type="predicted"/>
<accession>A0A8D8MSV3</accession>
<dbReference type="EMBL" id="HBUE01221426">
    <property type="protein sequence ID" value="CAG6539677.1"/>
    <property type="molecule type" value="Transcribed_RNA"/>
</dbReference>
<protein>
    <submittedName>
        <fullName evidence="1">(northern house mosquito) hypothetical protein</fullName>
    </submittedName>
</protein>
<name>A0A8D8MSV3_CULPI</name>
<reference evidence="1" key="1">
    <citation type="submission" date="2021-05" db="EMBL/GenBank/DDBJ databases">
        <authorList>
            <person name="Alioto T."/>
            <person name="Alioto T."/>
            <person name="Gomez Garrido J."/>
        </authorList>
    </citation>
    <scope>NUCLEOTIDE SEQUENCE</scope>
</reference>